<dbReference type="InterPro" id="IPR038354">
    <property type="entry name" value="VKOR_sf"/>
</dbReference>
<dbReference type="GO" id="GO:0048038">
    <property type="term" value="F:quinone binding"/>
    <property type="evidence" value="ECO:0007669"/>
    <property type="project" value="UniProtKB-KW"/>
</dbReference>
<evidence type="ECO:0000256" key="6">
    <source>
        <dbReference type="ARBA" id="ARBA00023002"/>
    </source>
</evidence>
<keyword evidence="8" id="KW-1015">Disulfide bond</keyword>
<proteinExistence type="inferred from homology"/>
<feature type="transmembrane region" description="Helical" evidence="10">
    <location>
        <begin position="182"/>
        <end position="205"/>
    </location>
</feature>
<dbReference type="GO" id="GO:0016020">
    <property type="term" value="C:membrane"/>
    <property type="evidence" value="ECO:0007669"/>
    <property type="project" value="UniProtKB-SubCell"/>
</dbReference>
<dbReference type="Proteomes" id="UP000596092">
    <property type="component" value="Chromosome"/>
</dbReference>
<evidence type="ECO:0000256" key="1">
    <source>
        <dbReference type="ARBA" id="ARBA00004141"/>
    </source>
</evidence>
<feature type="transmembrane region" description="Helical" evidence="10">
    <location>
        <begin position="105"/>
        <end position="125"/>
    </location>
</feature>
<dbReference type="RefSeq" id="WP_199261519.1">
    <property type="nucleotide sequence ID" value="NZ_CP054140.1"/>
</dbReference>
<dbReference type="EMBL" id="CP054140">
    <property type="protein sequence ID" value="QQG65906.1"/>
    <property type="molecule type" value="Genomic_DNA"/>
</dbReference>
<evidence type="ECO:0000313" key="13">
    <source>
        <dbReference type="Proteomes" id="UP000596092"/>
    </source>
</evidence>
<comment type="subcellular location">
    <subcellularLocation>
        <location evidence="1">Membrane</location>
        <topology evidence="1">Multi-pass membrane protein</topology>
    </subcellularLocation>
</comment>
<keyword evidence="6" id="KW-0560">Oxidoreductase</keyword>
<evidence type="ECO:0000256" key="7">
    <source>
        <dbReference type="ARBA" id="ARBA00023136"/>
    </source>
</evidence>
<evidence type="ECO:0000256" key="2">
    <source>
        <dbReference type="ARBA" id="ARBA00006214"/>
    </source>
</evidence>
<name>A0A7T5VDP6_9BACT</name>
<feature type="transmembrane region" description="Helical" evidence="10">
    <location>
        <begin position="77"/>
        <end position="96"/>
    </location>
</feature>
<feature type="transmembrane region" description="Helical" evidence="10">
    <location>
        <begin position="131"/>
        <end position="156"/>
    </location>
</feature>
<keyword evidence="7 10" id="KW-0472">Membrane</keyword>
<dbReference type="GO" id="GO:0016491">
    <property type="term" value="F:oxidoreductase activity"/>
    <property type="evidence" value="ECO:0007669"/>
    <property type="project" value="UniProtKB-KW"/>
</dbReference>
<gene>
    <name evidence="12" type="ORF">HP555_08515</name>
</gene>
<feature type="transmembrane region" description="Helical" evidence="10">
    <location>
        <begin position="20"/>
        <end position="41"/>
    </location>
</feature>
<keyword evidence="4" id="KW-0874">Quinone</keyword>
<comment type="similarity">
    <text evidence="2">Belongs to the VKOR family.</text>
</comment>
<keyword evidence="9" id="KW-0676">Redox-active center</keyword>
<sequence>MSTLKRKRIANTLPYRFYTVPVLFLLLLGFIDSGYLGWLHYKNYTDITFSSFCALSTSINCDTVSQSPWSILFGMPLAVWGIFAYLVFLVLFLLVFRHNQAKMPLWYVLFTLALGYSAFSVYLGFISATRIHAHCILCMASYAITFLLLIYSFIIIRRFCGTFSISGLVATLRTAIRSPLSAAGLPVLFAAFILVQLLLPSYWYYTLPAVTEKVAHGLTEEGHPWIGAANPQLTIHEYTDYQCFQCGKMHQFLRRLVAEHPDTIRLVHHHYPMDHEFNTVIVPEPFHIGSGKMAMLAIYAVSQNKFWEMNDALYELGREKQAFSTKTLADKTGISAGELTAAIQYPPIRNALLVDIRLGMKLHITGTPSYVIDGEVYTGSIPPTILKTALQPSQPGKTPDTTVAP</sequence>
<dbReference type="Pfam" id="PF07884">
    <property type="entry name" value="VKOR"/>
    <property type="match status" value="1"/>
</dbReference>
<reference evidence="12 13" key="1">
    <citation type="submission" date="2020-05" db="EMBL/GenBank/DDBJ databases">
        <title>Complete genome of Desulfobulbus oligotrophicus.</title>
        <authorList>
            <person name="Podar M."/>
        </authorList>
    </citation>
    <scope>NUCLEOTIDE SEQUENCE [LARGE SCALE GENOMIC DNA]</scope>
    <source>
        <strain evidence="12 13">Prop6</strain>
    </source>
</reference>
<evidence type="ECO:0000313" key="12">
    <source>
        <dbReference type="EMBL" id="QQG65906.1"/>
    </source>
</evidence>
<keyword evidence="3 10" id="KW-0812">Transmembrane</keyword>
<evidence type="ECO:0000256" key="9">
    <source>
        <dbReference type="ARBA" id="ARBA00023284"/>
    </source>
</evidence>
<evidence type="ECO:0000256" key="8">
    <source>
        <dbReference type="ARBA" id="ARBA00023157"/>
    </source>
</evidence>
<protein>
    <submittedName>
        <fullName evidence="12">Thioredoxin domain-containing protein</fullName>
    </submittedName>
</protein>
<organism evidence="12 13">
    <name type="scientific">Desulfobulbus oligotrophicus</name>
    <dbReference type="NCBI Taxonomy" id="1909699"/>
    <lineage>
        <taxon>Bacteria</taxon>
        <taxon>Pseudomonadati</taxon>
        <taxon>Thermodesulfobacteriota</taxon>
        <taxon>Desulfobulbia</taxon>
        <taxon>Desulfobulbales</taxon>
        <taxon>Desulfobulbaceae</taxon>
        <taxon>Desulfobulbus</taxon>
    </lineage>
</organism>
<feature type="domain" description="Vitamin K epoxide reductase" evidence="11">
    <location>
        <begin position="15"/>
        <end position="156"/>
    </location>
</feature>
<dbReference type="PANTHER" id="PTHR34573">
    <property type="entry name" value="VKC DOMAIN-CONTAINING PROTEIN"/>
    <property type="match status" value="1"/>
</dbReference>
<dbReference type="Gene3D" id="1.20.1440.130">
    <property type="entry name" value="VKOR domain"/>
    <property type="match status" value="1"/>
</dbReference>
<dbReference type="AlphaFoldDB" id="A0A7T5VDP6"/>
<dbReference type="KEGG" id="dog:HP555_08515"/>
<dbReference type="Pfam" id="PF13462">
    <property type="entry name" value="Thioredoxin_4"/>
    <property type="match status" value="1"/>
</dbReference>
<dbReference type="CDD" id="cd12920">
    <property type="entry name" value="VKOR_3"/>
    <property type="match status" value="1"/>
</dbReference>
<dbReference type="SUPFAM" id="SSF52833">
    <property type="entry name" value="Thioredoxin-like"/>
    <property type="match status" value="1"/>
</dbReference>
<dbReference type="InterPro" id="IPR036249">
    <property type="entry name" value="Thioredoxin-like_sf"/>
</dbReference>
<dbReference type="InterPro" id="IPR012336">
    <property type="entry name" value="Thioredoxin-like_fold"/>
</dbReference>
<dbReference type="Gene3D" id="3.40.30.10">
    <property type="entry name" value="Glutaredoxin"/>
    <property type="match status" value="1"/>
</dbReference>
<evidence type="ECO:0000259" key="11">
    <source>
        <dbReference type="SMART" id="SM00756"/>
    </source>
</evidence>
<accession>A0A7T5VDP6</accession>
<dbReference type="SMART" id="SM00756">
    <property type="entry name" value="VKc"/>
    <property type="match status" value="1"/>
</dbReference>
<evidence type="ECO:0000256" key="3">
    <source>
        <dbReference type="ARBA" id="ARBA00022692"/>
    </source>
</evidence>
<evidence type="ECO:0000256" key="5">
    <source>
        <dbReference type="ARBA" id="ARBA00022989"/>
    </source>
</evidence>
<keyword evidence="5 10" id="KW-1133">Transmembrane helix</keyword>
<dbReference type="InterPro" id="IPR012932">
    <property type="entry name" value="VKOR"/>
</dbReference>
<evidence type="ECO:0000256" key="10">
    <source>
        <dbReference type="SAM" id="Phobius"/>
    </source>
</evidence>
<evidence type="ECO:0000256" key="4">
    <source>
        <dbReference type="ARBA" id="ARBA00022719"/>
    </source>
</evidence>
<keyword evidence="13" id="KW-1185">Reference proteome</keyword>
<dbReference type="PANTHER" id="PTHR34573:SF1">
    <property type="entry name" value="VITAMIN K EPOXIDE REDUCTASE DOMAIN-CONTAINING PROTEIN"/>
    <property type="match status" value="1"/>
</dbReference>